<dbReference type="GO" id="GO:0016791">
    <property type="term" value="F:phosphatase activity"/>
    <property type="evidence" value="ECO:0007669"/>
    <property type="project" value="TreeGrafter"/>
</dbReference>
<keyword evidence="13" id="KW-1185">Reference proteome</keyword>
<name>A0A4Y7L5Q5_PAPSO</name>
<evidence type="ECO:0000259" key="11">
    <source>
        <dbReference type="SMART" id="SM00563"/>
    </source>
</evidence>
<dbReference type="InterPro" id="IPR056462">
    <property type="entry name" value="HAD_RAM2/GPAT1-8"/>
</dbReference>
<dbReference type="GO" id="GO:0008654">
    <property type="term" value="P:phospholipid biosynthetic process"/>
    <property type="evidence" value="ECO:0007669"/>
    <property type="project" value="UniProtKB-KW"/>
</dbReference>
<keyword evidence="9" id="KW-1208">Phospholipid metabolism</keyword>
<dbReference type="SUPFAM" id="SSF69593">
    <property type="entry name" value="Glycerol-3-phosphate (1)-acyltransferase"/>
    <property type="match status" value="1"/>
</dbReference>
<evidence type="ECO:0000313" key="12">
    <source>
        <dbReference type="EMBL" id="RZC79960.1"/>
    </source>
</evidence>
<accession>A0A4Y7L5Q5</accession>
<evidence type="ECO:0000256" key="4">
    <source>
        <dbReference type="ARBA" id="ARBA00022692"/>
    </source>
</evidence>
<dbReference type="GO" id="GO:0090447">
    <property type="term" value="F:glycerol-3-phosphate 2-O-acyltransferase activity"/>
    <property type="evidence" value="ECO:0007669"/>
    <property type="project" value="TreeGrafter"/>
</dbReference>
<evidence type="ECO:0000256" key="5">
    <source>
        <dbReference type="ARBA" id="ARBA00022989"/>
    </source>
</evidence>
<dbReference type="Gene3D" id="3.40.50.1000">
    <property type="entry name" value="HAD superfamily/HAD-like"/>
    <property type="match status" value="1"/>
</dbReference>
<comment type="subcellular location">
    <subcellularLocation>
        <location evidence="1">Membrane</location>
        <topology evidence="1">Multi-pass membrane protein</topology>
    </subcellularLocation>
</comment>
<protein>
    <recommendedName>
        <fullName evidence="11">Phospholipid/glycerol acyltransferase domain-containing protein</fullName>
    </recommendedName>
</protein>
<gene>
    <name evidence="12" type="ORF">C5167_042537</name>
</gene>
<dbReference type="Pfam" id="PF01553">
    <property type="entry name" value="Acyltransferase"/>
    <property type="match status" value="1"/>
</dbReference>
<evidence type="ECO:0000256" key="2">
    <source>
        <dbReference type="ARBA" id="ARBA00007937"/>
    </source>
</evidence>
<dbReference type="InterPro" id="IPR002123">
    <property type="entry name" value="Plipid/glycerol_acylTrfase"/>
</dbReference>
<dbReference type="SMART" id="SM00563">
    <property type="entry name" value="PlsC"/>
    <property type="match status" value="1"/>
</dbReference>
<comment type="similarity">
    <text evidence="2">Belongs to the GPAT/DAPAT family.</text>
</comment>
<dbReference type="Pfam" id="PF23270">
    <property type="entry name" value="HAD_RAM2_N"/>
    <property type="match status" value="1"/>
</dbReference>
<keyword evidence="3" id="KW-0808">Transferase</keyword>
<dbReference type="PANTHER" id="PTHR15486:SF49">
    <property type="entry name" value="GLYCEROL-3-PHOSPHATE 2-O-ACYLTRANSFERASE 6"/>
    <property type="match status" value="1"/>
</dbReference>
<evidence type="ECO:0000256" key="3">
    <source>
        <dbReference type="ARBA" id="ARBA00022679"/>
    </source>
</evidence>
<evidence type="ECO:0000256" key="10">
    <source>
        <dbReference type="SAM" id="Phobius"/>
    </source>
</evidence>
<feature type="transmembrane region" description="Helical" evidence="10">
    <location>
        <begin position="250"/>
        <end position="270"/>
    </location>
</feature>
<dbReference type="STRING" id="3469.A0A4Y7L5Q5"/>
<dbReference type="Proteomes" id="UP000316621">
    <property type="component" value="Chromosome 10"/>
</dbReference>
<dbReference type="CDD" id="cd06551">
    <property type="entry name" value="LPLAT"/>
    <property type="match status" value="1"/>
</dbReference>
<evidence type="ECO:0000256" key="1">
    <source>
        <dbReference type="ARBA" id="ARBA00004141"/>
    </source>
</evidence>
<reference evidence="12 13" key="1">
    <citation type="journal article" date="2018" name="Science">
        <title>The opium poppy genome and morphinan production.</title>
        <authorList>
            <person name="Guo L."/>
            <person name="Winzer T."/>
            <person name="Yang X."/>
            <person name="Li Y."/>
            <person name="Ning Z."/>
            <person name="He Z."/>
            <person name="Teodor R."/>
            <person name="Lu Y."/>
            <person name="Bowser T.A."/>
            <person name="Graham I.A."/>
            <person name="Ye K."/>
        </authorList>
    </citation>
    <scope>NUCLEOTIDE SEQUENCE [LARGE SCALE GENOMIC DNA]</scope>
    <source>
        <strain evidence="13">cv. HN1</strain>
        <tissue evidence="12">Leaves</tissue>
    </source>
</reference>
<dbReference type="GO" id="GO:0016020">
    <property type="term" value="C:membrane"/>
    <property type="evidence" value="ECO:0007669"/>
    <property type="project" value="UniProtKB-SubCell"/>
</dbReference>
<dbReference type="AlphaFoldDB" id="A0A4Y7L5Q5"/>
<feature type="domain" description="Phospholipid/glycerol acyltransferase" evidence="11">
    <location>
        <begin position="308"/>
        <end position="409"/>
    </location>
</feature>
<sequence>MGFLAHDHHHGFPSISKCNYENRSEQSVAADLDGTLLISKSAFPYFMLVAVEAGSLLRGLLLLLSVPFVYFSCIFISEALAIKTFIFITFAGLKIKDIEIVARSVLPRFYAEDVHPESWKVFSSFGKRYIVTANPRILVEPFAKNFLGADKVLGTELQVLYKSGRASGFVQKPGVLVGVHKKEALEREFCGKLPDLGLGDRKSDQAFMSVCKEGYMVPETKCEPVPRNKLLSWLIFHEGRLVQRPTPISALLTFLWLPIGFILALLRIYFSIFLPERIVWYTCKLLLRVKITVKGNPPSAPRKGQPGVLLVCNHRTTLDPVITAVALRRKISCVTYSISKFSELISPIKTVALTREREKDAENIKHLLEEGDLMICPEGTTCREPFLLRFSALFAELTDRIVPVAIHTKQNVFFGTSTRGFKLMDPYFVLMNPVPTYEITFLDQLPTEMTCKGGKSPVEVANYIQGLLSRTLAFECTNLTRKDKYEMLAGTDGIVRSKKEKS</sequence>
<keyword evidence="8" id="KW-0594">Phospholipid biosynthesis</keyword>
<dbReference type="InterPro" id="IPR023214">
    <property type="entry name" value="HAD_sf"/>
</dbReference>
<proteinExistence type="inferred from homology"/>
<dbReference type="FunFam" id="3.40.50.1000:FF:000134">
    <property type="entry name" value="Glycerol-3-phosphate 2-O-acyltransferase 6"/>
    <property type="match status" value="1"/>
</dbReference>
<keyword evidence="8" id="KW-0444">Lipid biosynthesis</keyword>
<keyword evidence="5 10" id="KW-1133">Transmembrane helix</keyword>
<dbReference type="Gramene" id="RZC79960">
    <property type="protein sequence ID" value="RZC79960"/>
    <property type="gene ID" value="C5167_042537"/>
</dbReference>
<dbReference type="PANTHER" id="PTHR15486">
    <property type="entry name" value="ANCIENT UBIQUITOUS PROTEIN"/>
    <property type="match status" value="1"/>
</dbReference>
<evidence type="ECO:0000256" key="7">
    <source>
        <dbReference type="ARBA" id="ARBA00023136"/>
    </source>
</evidence>
<evidence type="ECO:0000313" key="13">
    <source>
        <dbReference type="Proteomes" id="UP000316621"/>
    </source>
</evidence>
<evidence type="ECO:0000256" key="8">
    <source>
        <dbReference type="ARBA" id="ARBA00023209"/>
    </source>
</evidence>
<keyword evidence="6" id="KW-0443">Lipid metabolism</keyword>
<dbReference type="EMBL" id="CM010724">
    <property type="protein sequence ID" value="RZC79960.1"/>
    <property type="molecule type" value="Genomic_DNA"/>
</dbReference>
<evidence type="ECO:0000256" key="9">
    <source>
        <dbReference type="ARBA" id="ARBA00023264"/>
    </source>
</evidence>
<dbReference type="OMA" id="RTLAFEC"/>
<dbReference type="OrthoDB" id="1854593at2759"/>
<organism evidence="12 13">
    <name type="scientific">Papaver somniferum</name>
    <name type="common">Opium poppy</name>
    <dbReference type="NCBI Taxonomy" id="3469"/>
    <lineage>
        <taxon>Eukaryota</taxon>
        <taxon>Viridiplantae</taxon>
        <taxon>Streptophyta</taxon>
        <taxon>Embryophyta</taxon>
        <taxon>Tracheophyta</taxon>
        <taxon>Spermatophyta</taxon>
        <taxon>Magnoliopsida</taxon>
        <taxon>Ranunculales</taxon>
        <taxon>Papaveraceae</taxon>
        <taxon>Papaveroideae</taxon>
        <taxon>Papaver</taxon>
    </lineage>
</organism>
<keyword evidence="7 10" id="KW-0472">Membrane</keyword>
<dbReference type="GO" id="GO:0010143">
    <property type="term" value="P:cutin biosynthetic process"/>
    <property type="evidence" value="ECO:0007669"/>
    <property type="project" value="UniProtKB-ARBA"/>
</dbReference>
<keyword evidence="4 10" id="KW-0812">Transmembrane</keyword>
<evidence type="ECO:0000256" key="6">
    <source>
        <dbReference type="ARBA" id="ARBA00023098"/>
    </source>
</evidence>